<dbReference type="Xenbase" id="XB-GENE-5755926">
    <property type="gene designation" value="cadps"/>
</dbReference>
<dbReference type="InterPro" id="IPR000008">
    <property type="entry name" value="C2_dom"/>
</dbReference>
<sequence length="1388" mass="158508">MLDPSSSEEESDEVVEEPEIKEGQAPTTGTRLSPSRTSDSSGGLQPSSRSSSVRPSSPSPSVVSEKEKEELERLQKEEEERKRKLQLYVFVMRCIAYPFNAKQPTDMARRQQKISKQQLQTVKDRFQAFFNGETQIVADEAFMNAVQSYYEVFLKSDRVARMVQSGGCSANDSREVFKKHIEKRVRSLPEIDGLSKETVLSSWMAKFDAIYRGEEDPRKQQARMTASAASELILSKEQLYEMFQQILGIKKFEHQLLYNACQLDNPDEQAAQIRRELDGRLQMADQIARERKFPKFVSKEMENMYIEELKSSVNLLMANLESMPVSKGGSEFKLQKLKRSHNTSIIDMGEENENQLSKSDVVLAFSLEVVIMEVQGLKSLAPNRIVYCTMEVEGGEKLQTDQAEASKPMWGTQGDFSTTHALPAVKVKLFTESTGVLALEDKELGRVVLHPTPNSPKQSEWHKMTISKNCPDHDLKIKLAVRMDKPQNMKHCGYLWAIGKNVWKRWKKRFFVLVQVSQYTFAMCSYREKKAEPQELLQLDGYTVDYTDPQPGLEGGRSFFNAVKEGDTVIFASDDEQDRILWVQAMYRATGQSHKPVPPTQVQKLNAKGGNVPQLDAPISQFYADRAQKHGMDEFISSNPCNFDHATLFEMVQRLTLDHRLNDSYSCLGWFSPGQVFVLDEYCARYGVRGCHRHLCYLGDLLERAENGSMVDPTLLHYSFAFCASHVHGNSPLLPELLGWSSQTQEGDGGKSPTPSTTEPEPKRDSKRDSKKRKDSKSQTNAEPKRPDGIGTVTVEEKERFEEIKERLRLLLENQITHFRYCFPFGRPEGALKATLSLLERVLMKDIVTPVPQEEVKNVIRKCLEQAALVNYTRLSEYAKIEGKKREMYEHPVFCLASQVMDLTIQNQKDAENVGRLVTPAKKLEDTIRLAELVIEVLQQNEEHHAEAFAWWSDLMVEHAETFLSLFAVDMDAALEVQPPDSWDSFPLFQLINDFLRSDYNLCNGKFHKHLQDLFAPLVVRYVDLMESSIAQSIHRGFERESWEPVKSLTSNLPNVNLPNVNLPKVPVTLPVNLPQMPSFSAPSWMAAIYDSDNGSATSEDLFWKLDALQTFIRDLHWPEEEFGKHLEQRLKLMASDMIESCVKRTRIAFEVKLQKTSRSTDFRVPQSICTMFNVMVDAKAQSTKLCSMEMGQEHQYHSQIDELIEETVKEMITLLVAKFVTILEGVLSKLSRYDEGTLFSSFLSFTVKAASKYVDVPKPGMDLADAYVTFVRHSQDVLRDKVNEEIYIERLFDQWYTSSMNVVCTWLTDRMDLQLHIYQLKTLIRVVKKTYRDFRLQGVLDSTLNSKTYDTIRNRLTVEEATASVSEGGGLQGITMKDSDEEDEEDD</sequence>
<protein>
    <submittedName>
        <fullName evidence="16">Ca2+ dependent secretion activator</fullName>
    </submittedName>
</protein>
<name>A0A6I8QXC8_XENTR</name>
<dbReference type="GO" id="GO:1990504">
    <property type="term" value="P:dense core granule exocytosis"/>
    <property type="evidence" value="ECO:0007669"/>
    <property type="project" value="InterPro"/>
</dbReference>
<dbReference type="SUPFAM" id="SSF50729">
    <property type="entry name" value="PH domain-like"/>
    <property type="match status" value="1"/>
</dbReference>
<dbReference type="GO" id="GO:0098793">
    <property type="term" value="C:presynapse"/>
    <property type="evidence" value="ECO:0007669"/>
    <property type="project" value="GOC"/>
</dbReference>
<evidence type="ECO:0000256" key="3">
    <source>
        <dbReference type="ARBA" id="ARBA00022483"/>
    </source>
</evidence>
<dbReference type="CDD" id="cd01234">
    <property type="entry name" value="PH_CADPS"/>
    <property type="match status" value="1"/>
</dbReference>
<evidence type="ECO:0000259" key="15">
    <source>
        <dbReference type="PROSITE" id="PS51258"/>
    </source>
</evidence>
<comment type="subcellular location">
    <subcellularLocation>
        <location evidence="1">Cytoplasmic vesicle membrane</location>
    </subcellularLocation>
    <subcellularLocation>
        <location evidence="11">Synapse</location>
    </subcellularLocation>
</comment>
<keyword evidence="4" id="KW-0479">Metal-binding</keyword>
<feature type="region of interest" description="Disordered" evidence="12">
    <location>
        <begin position="1366"/>
        <end position="1388"/>
    </location>
</feature>
<evidence type="ECO:0000256" key="9">
    <source>
        <dbReference type="ARBA" id="ARBA00023136"/>
    </source>
</evidence>
<dbReference type="InterPro" id="IPR011993">
    <property type="entry name" value="PH-like_dom_sf"/>
</dbReference>
<dbReference type="PROSITE" id="PS51258">
    <property type="entry name" value="MHD1"/>
    <property type="match status" value="1"/>
</dbReference>
<dbReference type="PANTHER" id="PTHR12166:SF6">
    <property type="entry name" value="CALCIUM-DEPENDENT SECRETION ACTIVATOR 1"/>
    <property type="match status" value="1"/>
</dbReference>
<dbReference type="InterPro" id="IPR014770">
    <property type="entry name" value="Munc13_1"/>
</dbReference>
<feature type="compositionally biased region" description="Polar residues" evidence="12">
    <location>
        <begin position="25"/>
        <end position="43"/>
    </location>
</feature>
<gene>
    <name evidence="16" type="primary">cadps</name>
</gene>
<dbReference type="PANTHER" id="PTHR12166">
    <property type="entry name" value="CALCIUM-DEPENDENT SECRETION ACTIVATOR"/>
    <property type="match status" value="1"/>
</dbReference>
<keyword evidence="9" id="KW-0472">Membrane</keyword>
<feature type="domain" description="MHD1" evidence="15">
    <location>
        <begin position="969"/>
        <end position="1146"/>
    </location>
</feature>
<keyword evidence="10" id="KW-0968">Cytoplasmic vesicle</keyword>
<feature type="compositionally biased region" description="Low complexity" evidence="12">
    <location>
        <begin position="44"/>
        <end position="63"/>
    </location>
</feature>
<dbReference type="Pfam" id="PF25341">
    <property type="entry name" value="C2_CAPS"/>
    <property type="match status" value="1"/>
</dbReference>
<dbReference type="GO" id="GO:0008289">
    <property type="term" value="F:lipid binding"/>
    <property type="evidence" value="ECO:0007669"/>
    <property type="project" value="UniProtKB-KW"/>
</dbReference>
<keyword evidence="6" id="KW-0653">Protein transport</keyword>
<feature type="region of interest" description="Disordered" evidence="12">
    <location>
        <begin position="740"/>
        <end position="794"/>
    </location>
</feature>
<dbReference type="InterPro" id="IPR010439">
    <property type="entry name" value="MUN_dom"/>
</dbReference>
<dbReference type="Pfam" id="PF00169">
    <property type="entry name" value="PH"/>
    <property type="match status" value="1"/>
</dbReference>
<accession>A0A6I8QXC8</accession>
<feature type="compositionally biased region" description="Acidic residues" evidence="12">
    <location>
        <begin position="1"/>
        <end position="19"/>
    </location>
</feature>
<keyword evidence="2" id="KW-0813">Transport</keyword>
<dbReference type="GO" id="GO:0030659">
    <property type="term" value="C:cytoplasmic vesicle membrane"/>
    <property type="evidence" value="ECO:0007669"/>
    <property type="project" value="UniProtKB-SubCell"/>
</dbReference>
<reference evidence="16" key="1">
    <citation type="journal article" date="2010" name="Science">
        <title>The genome of the Western clawed frog Xenopus tropicalis.</title>
        <authorList>
            <person name="Hellsten U."/>
            <person name="Harland R.M."/>
            <person name="Gilchrist M.J."/>
            <person name="Hendrix D."/>
            <person name="Jurka J."/>
            <person name="Kapitonov V."/>
            <person name="Ovcharenko I."/>
            <person name="Putnam N.H."/>
            <person name="Shu S."/>
            <person name="Taher L."/>
            <person name="Blitz I.L."/>
            <person name="Blumberg B."/>
            <person name="Dichmann D.S."/>
            <person name="Dubchak I."/>
            <person name="Amaya E."/>
            <person name="Detter J.C."/>
            <person name="Fletcher R."/>
            <person name="Gerhard D.S."/>
            <person name="Goodstein D."/>
            <person name="Graves T."/>
            <person name="Grigoriev I.V."/>
            <person name="Grimwood J."/>
            <person name="Kawashima T."/>
            <person name="Lindquist E."/>
            <person name="Lucas S.M."/>
            <person name="Mead P.E."/>
            <person name="Mitros T."/>
            <person name="Ogino H."/>
            <person name="Ohta Y."/>
            <person name="Poliakov A.V."/>
            <person name="Pollet N."/>
            <person name="Robert J."/>
            <person name="Salamov A."/>
            <person name="Sater A.K."/>
            <person name="Schmutz J."/>
            <person name="Terry A."/>
            <person name="Vize P.D."/>
            <person name="Warren W.C."/>
            <person name="Wells D."/>
            <person name="Wills A."/>
            <person name="Wilson R.K."/>
            <person name="Zimmerman L.B."/>
            <person name="Zorn A.M."/>
            <person name="Grainger R."/>
            <person name="Grammer T."/>
            <person name="Khokha M.K."/>
            <person name="Richardson P.M."/>
            <person name="Rokhsar D.S."/>
        </authorList>
    </citation>
    <scope>NUCLEOTIDE SEQUENCE [LARGE SCALE GENOMIC DNA]</scope>
    <source>
        <strain evidence="16">Nigerian</strain>
    </source>
</reference>
<dbReference type="GeneTree" id="ENSGT00590000083094"/>
<evidence type="ECO:0000256" key="10">
    <source>
        <dbReference type="ARBA" id="ARBA00023329"/>
    </source>
</evidence>
<evidence type="ECO:0000256" key="5">
    <source>
        <dbReference type="ARBA" id="ARBA00022837"/>
    </source>
</evidence>
<keyword evidence="8" id="KW-0446">Lipid-binding</keyword>
<dbReference type="InterPro" id="IPR033227">
    <property type="entry name" value="CAPS"/>
</dbReference>
<dbReference type="Gene3D" id="2.30.29.30">
    <property type="entry name" value="Pleckstrin-homology domain (PH domain)/Phosphotyrosine-binding domain (PTB)"/>
    <property type="match status" value="1"/>
</dbReference>
<evidence type="ECO:0000256" key="11">
    <source>
        <dbReference type="ARBA" id="ARBA00034103"/>
    </source>
</evidence>
<dbReference type="GO" id="GO:0046872">
    <property type="term" value="F:metal ion binding"/>
    <property type="evidence" value="ECO:0007669"/>
    <property type="project" value="UniProtKB-KW"/>
</dbReference>
<proteinExistence type="predicted"/>
<reference evidence="16" key="2">
    <citation type="submission" date="2020-05" db="UniProtKB">
        <authorList>
            <consortium name="Ensembl"/>
        </authorList>
    </citation>
    <scope>IDENTIFICATION</scope>
</reference>
<dbReference type="Pfam" id="PF06292">
    <property type="entry name" value="MUN"/>
    <property type="match status" value="2"/>
</dbReference>
<keyword evidence="3" id="KW-0268">Exocytosis</keyword>
<dbReference type="SMART" id="SM01145">
    <property type="entry name" value="DUF1041"/>
    <property type="match status" value="1"/>
</dbReference>
<evidence type="ECO:0000256" key="8">
    <source>
        <dbReference type="ARBA" id="ARBA00023121"/>
    </source>
</evidence>
<evidence type="ECO:0000256" key="4">
    <source>
        <dbReference type="ARBA" id="ARBA00022723"/>
    </source>
</evidence>
<evidence type="ECO:0000256" key="7">
    <source>
        <dbReference type="ARBA" id="ARBA00023018"/>
    </source>
</evidence>
<dbReference type="Ensembl" id="ENSXETT00000089696">
    <property type="protein sequence ID" value="ENSXETP00000076905"/>
    <property type="gene ID" value="ENSXETG00000022243"/>
</dbReference>
<evidence type="ECO:0000256" key="12">
    <source>
        <dbReference type="SAM" id="MobiDB-lite"/>
    </source>
</evidence>
<dbReference type="FunFam" id="2.30.29.30:FF:000007">
    <property type="entry name" value="Calcium-dependent secretion activator 2 isoform B"/>
    <property type="match status" value="1"/>
</dbReference>
<organism evidence="16">
    <name type="scientific">Xenopus tropicalis</name>
    <name type="common">Western clawed frog</name>
    <name type="synonym">Silurana tropicalis</name>
    <dbReference type="NCBI Taxonomy" id="8364"/>
    <lineage>
        <taxon>Eukaryota</taxon>
        <taxon>Metazoa</taxon>
        <taxon>Chordata</taxon>
        <taxon>Craniata</taxon>
        <taxon>Vertebrata</taxon>
        <taxon>Euteleostomi</taxon>
        <taxon>Amphibia</taxon>
        <taxon>Batrachia</taxon>
        <taxon>Anura</taxon>
        <taxon>Pipoidea</taxon>
        <taxon>Pipidae</taxon>
        <taxon>Xenopodinae</taxon>
        <taxon>Xenopus</taxon>
        <taxon>Silurana</taxon>
    </lineage>
</organism>
<dbReference type="SMART" id="SM00233">
    <property type="entry name" value="PH"/>
    <property type="match status" value="1"/>
</dbReference>
<feature type="compositionally biased region" description="Basic and acidic residues" evidence="12">
    <location>
        <begin position="64"/>
        <end position="75"/>
    </location>
</feature>
<evidence type="ECO:0000259" key="14">
    <source>
        <dbReference type="PROSITE" id="PS50004"/>
    </source>
</evidence>
<dbReference type="InterPro" id="IPR001849">
    <property type="entry name" value="PH_domain"/>
</dbReference>
<keyword evidence="7" id="KW-0770">Synapse</keyword>
<dbReference type="InterPro" id="IPR057457">
    <property type="entry name" value="CAPS_C2"/>
</dbReference>
<feature type="domain" description="C2" evidence="14">
    <location>
        <begin position="347"/>
        <end position="462"/>
    </location>
</feature>
<evidence type="ECO:0000256" key="1">
    <source>
        <dbReference type="ARBA" id="ARBA00004156"/>
    </source>
</evidence>
<dbReference type="GO" id="GO:0015031">
    <property type="term" value="P:protein transport"/>
    <property type="evidence" value="ECO:0007669"/>
    <property type="project" value="UniProtKB-KW"/>
</dbReference>
<keyword evidence="5" id="KW-0106">Calcium</keyword>
<dbReference type="PROSITE" id="PS50003">
    <property type="entry name" value="PH_DOMAIN"/>
    <property type="match status" value="1"/>
</dbReference>
<dbReference type="GO" id="GO:0016079">
    <property type="term" value="P:synaptic vesicle exocytosis"/>
    <property type="evidence" value="ECO:0007669"/>
    <property type="project" value="InterPro"/>
</dbReference>
<dbReference type="Bgee" id="ENSXETG00000022243">
    <property type="expression patterns" value="Expressed in brain and 10 other cell types or tissues"/>
</dbReference>
<evidence type="ECO:0000256" key="2">
    <source>
        <dbReference type="ARBA" id="ARBA00022448"/>
    </source>
</evidence>
<feature type="region of interest" description="Disordered" evidence="12">
    <location>
        <begin position="1"/>
        <end position="75"/>
    </location>
</feature>
<dbReference type="PROSITE" id="PS50004">
    <property type="entry name" value="C2"/>
    <property type="match status" value="1"/>
</dbReference>
<feature type="domain" description="PH" evidence="13">
    <location>
        <begin position="488"/>
        <end position="591"/>
    </location>
</feature>
<evidence type="ECO:0000313" key="16">
    <source>
        <dbReference type="Ensembl" id="ENSXETP00000076905"/>
    </source>
</evidence>
<evidence type="ECO:0000259" key="13">
    <source>
        <dbReference type="PROSITE" id="PS50003"/>
    </source>
</evidence>
<evidence type="ECO:0000256" key="6">
    <source>
        <dbReference type="ARBA" id="ARBA00022927"/>
    </source>
</evidence>